<gene>
    <name evidence="1" type="ORF">LCGC14_0730270</name>
</gene>
<protein>
    <submittedName>
        <fullName evidence="1">Uncharacterized protein</fullName>
    </submittedName>
</protein>
<dbReference type="EMBL" id="LAZR01001686">
    <property type="protein sequence ID" value="KKN40757.1"/>
    <property type="molecule type" value="Genomic_DNA"/>
</dbReference>
<accession>A0A0F9QUU2</accession>
<name>A0A0F9QUU2_9ZZZZ</name>
<sequence length="31" mass="3539">MISVEKKLEDYVNKIVEKDKNIFNAVLAISS</sequence>
<reference evidence="1" key="1">
    <citation type="journal article" date="2015" name="Nature">
        <title>Complex archaea that bridge the gap between prokaryotes and eukaryotes.</title>
        <authorList>
            <person name="Spang A."/>
            <person name="Saw J.H."/>
            <person name="Jorgensen S.L."/>
            <person name="Zaremba-Niedzwiedzka K."/>
            <person name="Martijn J."/>
            <person name="Lind A.E."/>
            <person name="van Eijk R."/>
            <person name="Schleper C."/>
            <person name="Guy L."/>
            <person name="Ettema T.J."/>
        </authorList>
    </citation>
    <scope>NUCLEOTIDE SEQUENCE</scope>
</reference>
<proteinExistence type="predicted"/>
<organism evidence="1">
    <name type="scientific">marine sediment metagenome</name>
    <dbReference type="NCBI Taxonomy" id="412755"/>
    <lineage>
        <taxon>unclassified sequences</taxon>
        <taxon>metagenomes</taxon>
        <taxon>ecological metagenomes</taxon>
    </lineage>
</organism>
<dbReference type="AlphaFoldDB" id="A0A0F9QUU2"/>
<comment type="caution">
    <text evidence="1">The sequence shown here is derived from an EMBL/GenBank/DDBJ whole genome shotgun (WGS) entry which is preliminary data.</text>
</comment>
<evidence type="ECO:0000313" key="1">
    <source>
        <dbReference type="EMBL" id="KKN40757.1"/>
    </source>
</evidence>